<protein>
    <submittedName>
        <fullName evidence="2">Alpha/beta hydrolase</fullName>
    </submittedName>
</protein>
<dbReference type="PANTHER" id="PTHR43798">
    <property type="entry name" value="MONOACYLGLYCEROL LIPASE"/>
    <property type="match status" value="1"/>
</dbReference>
<evidence type="ECO:0000313" key="3">
    <source>
        <dbReference type="Proteomes" id="UP000270342"/>
    </source>
</evidence>
<dbReference type="EMBL" id="RBZU01000014">
    <property type="protein sequence ID" value="RKP46647.1"/>
    <property type="molecule type" value="Genomic_DNA"/>
</dbReference>
<dbReference type="RefSeq" id="WP_121090311.1">
    <property type="nucleotide sequence ID" value="NZ_RBZU01000014.1"/>
</dbReference>
<dbReference type="GO" id="GO:0016787">
    <property type="term" value="F:hydrolase activity"/>
    <property type="evidence" value="ECO:0007669"/>
    <property type="project" value="UniProtKB-KW"/>
</dbReference>
<dbReference type="InterPro" id="IPR050266">
    <property type="entry name" value="AB_hydrolase_sf"/>
</dbReference>
<dbReference type="PRINTS" id="PR00111">
    <property type="entry name" value="ABHYDROLASE"/>
</dbReference>
<dbReference type="Pfam" id="PF00561">
    <property type="entry name" value="Abhydrolase_1"/>
    <property type="match status" value="1"/>
</dbReference>
<proteinExistence type="predicted"/>
<dbReference type="InterPro" id="IPR000073">
    <property type="entry name" value="AB_hydrolase_1"/>
</dbReference>
<dbReference type="InterPro" id="IPR029058">
    <property type="entry name" value="AB_hydrolase_fold"/>
</dbReference>
<keyword evidence="2" id="KW-0378">Hydrolase</keyword>
<evidence type="ECO:0000313" key="2">
    <source>
        <dbReference type="EMBL" id="RKP46647.1"/>
    </source>
</evidence>
<dbReference type="Gene3D" id="3.40.50.1820">
    <property type="entry name" value="alpha/beta hydrolase"/>
    <property type="match status" value="1"/>
</dbReference>
<evidence type="ECO:0000259" key="1">
    <source>
        <dbReference type="Pfam" id="PF00561"/>
    </source>
</evidence>
<reference evidence="2 3" key="1">
    <citation type="submission" date="2018-10" db="EMBL/GenBank/DDBJ databases">
        <title>Robbsia sp. DHC34, isolated from soil.</title>
        <authorList>
            <person name="Gao Z.-H."/>
            <person name="Qiu L.-H."/>
        </authorList>
    </citation>
    <scope>NUCLEOTIDE SEQUENCE [LARGE SCALE GENOMIC DNA]</scope>
    <source>
        <strain evidence="2 3">DHC34</strain>
    </source>
</reference>
<keyword evidence="3" id="KW-1185">Reference proteome</keyword>
<organism evidence="2 3">
    <name type="scientific">Pararobbsia silviterrae</name>
    <dbReference type="NCBI Taxonomy" id="1792498"/>
    <lineage>
        <taxon>Bacteria</taxon>
        <taxon>Pseudomonadati</taxon>
        <taxon>Pseudomonadota</taxon>
        <taxon>Betaproteobacteria</taxon>
        <taxon>Burkholderiales</taxon>
        <taxon>Burkholderiaceae</taxon>
        <taxon>Pararobbsia</taxon>
    </lineage>
</organism>
<dbReference type="SUPFAM" id="SSF53474">
    <property type="entry name" value="alpha/beta-Hydrolases"/>
    <property type="match status" value="1"/>
</dbReference>
<dbReference type="PANTHER" id="PTHR43798:SF33">
    <property type="entry name" value="HYDROLASE, PUTATIVE (AFU_ORTHOLOGUE AFUA_2G14860)-RELATED"/>
    <property type="match status" value="1"/>
</dbReference>
<dbReference type="Proteomes" id="UP000270342">
    <property type="component" value="Unassembled WGS sequence"/>
</dbReference>
<feature type="domain" description="AB hydrolase-1" evidence="1">
    <location>
        <begin position="29"/>
        <end position="175"/>
    </location>
</feature>
<sequence>MHASTSEYVQTRGPRIHVRRWGRPDAPKLFMLHGWMDVAASFQFIADELADDWQILAPDARGFGLSDWPVHQAGGGNYWFPDYLVDLEALLDHYAPGESVNLVGHSMGANIVCLYAGVRPERVRRVVDLEGFGLRQSAPGRAAVRYAQWLDDIKTPPSLRDYADLDAVAARLTKTNPRLRPDRAAFLAAHWSRPTAEGRRELLADPAHKLRGPMPYLVDEVMSIWAKVAAPVLHVEALDSPTLTSIRGDTPLDAFRERFSAFPDWREAIIEHAGHMLHHDQPEQVATLIRDFCA</sequence>
<name>A0A494X7G5_9BURK</name>
<dbReference type="OrthoDB" id="149912at2"/>
<comment type="caution">
    <text evidence="2">The sequence shown here is derived from an EMBL/GenBank/DDBJ whole genome shotgun (WGS) entry which is preliminary data.</text>
</comment>
<dbReference type="AlphaFoldDB" id="A0A494X7G5"/>
<dbReference type="GO" id="GO:0016020">
    <property type="term" value="C:membrane"/>
    <property type="evidence" value="ECO:0007669"/>
    <property type="project" value="TreeGrafter"/>
</dbReference>
<gene>
    <name evidence="2" type="ORF">D7S86_24455</name>
</gene>
<accession>A0A494X7G5</accession>